<dbReference type="CDD" id="cd00303">
    <property type="entry name" value="retropepsin_like"/>
    <property type="match status" value="1"/>
</dbReference>
<organism evidence="10 11">
    <name type="scientific">Brenthis ino</name>
    <name type="common">lesser marbled fritillary</name>
    <dbReference type="NCBI Taxonomy" id="405034"/>
    <lineage>
        <taxon>Eukaryota</taxon>
        <taxon>Metazoa</taxon>
        <taxon>Ecdysozoa</taxon>
        <taxon>Arthropoda</taxon>
        <taxon>Hexapoda</taxon>
        <taxon>Insecta</taxon>
        <taxon>Pterygota</taxon>
        <taxon>Neoptera</taxon>
        <taxon>Endopterygota</taxon>
        <taxon>Lepidoptera</taxon>
        <taxon>Glossata</taxon>
        <taxon>Ditrysia</taxon>
        <taxon>Papilionoidea</taxon>
        <taxon>Nymphalidae</taxon>
        <taxon>Heliconiinae</taxon>
        <taxon>Argynnini</taxon>
        <taxon>Brenthis</taxon>
    </lineage>
</organism>
<dbReference type="CDD" id="cd01647">
    <property type="entry name" value="RT_LTR"/>
    <property type="match status" value="1"/>
</dbReference>
<dbReference type="FunFam" id="3.10.10.10:FF:000002">
    <property type="entry name" value="Retrovirus-related Pol polyprotein from transposon 17.6-like protein"/>
    <property type="match status" value="1"/>
</dbReference>
<dbReference type="Gene3D" id="3.10.20.370">
    <property type="match status" value="1"/>
</dbReference>
<dbReference type="Proteomes" id="UP000838878">
    <property type="component" value="Chromosome 6"/>
</dbReference>
<dbReference type="Pfam" id="PF00078">
    <property type="entry name" value="RVT_1"/>
    <property type="match status" value="1"/>
</dbReference>
<dbReference type="SUPFAM" id="SSF50630">
    <property type="entry name" value="Acid proteases"/>
    <property type="match status" value="1"/>
</dbReference>
<evidence type="ECO:0000256" key="5">
    <source>
        <dbReference type="ARBA" id="ARBA00022759"/>
    </source>
</evidence>
<keyword evidence="5" id="KW-0255">Endonuclease</keyword>
<dbReference type="PANTHER" id="PTHR37984">
    <property type="entry name" value="PROTEIN CBG26694"/>
    <property type="match status" value="1"/>
</dbReference>
<dbReference type="AlphaFoldDB" id="A0A8J9VTH7"/>
<feature type="non-terminal residue" evidence="10">
    <location>
        <position position="824"/>
    </location>
</feature>
<reference evidence="10" key="1">
    <citation type="submission" date="2021-12" db="EMBL/GenBank/DDBJ databases">
        <authorList>
            <person name="Martin H S."/>
        </authorList>
    </citation>
    <scope>NUCLEOTIDE SEQUENCE</scope>
</reference>
<dbReference type="Pfam" id="PF17917">
    <property type="entry name" value="RT_RNaseH"/>
    <property type="match status" value="1"/>
</dbReference>
<feature type="domain" description="Reverse transcriptase RNase H-like" evidence="9">
    <location>
        <begin position="707"/>
        <end position="810"/>
    </location>
</feature>
<evidence type="ECO:0000256" key="1">
    <source>
        <dbReference type="ARBA" id="ARBA00012493"/>
    </source>
</evidence>
<evidence type="ECO:0000256" key="7">
    <source>
        <dbReference type="ARBA" id="ARBA00022918"/>
    </source>
</evidence>
<dbReference type="SUPFAM" id="SSF56672">
    <property type="entry name" value="DNA/RNA polymerases"/>
    <property type="match status" value="1"/>
</dbReference>
<keyword evidence="2" id="KW-0808">Transferase</keyword>
<evidence type="ECO:0000259" key="9">
    <source>
        <dbReference type="Pfam" id="PF17917"/>
    </source>
</evidence>
<accession>A0A8J9VTH7</accession>
<keyword evidence="4" id="KW-0540">Nuclease</keyword>
<dbReference type="EMBL" id="OV170226">
    <property type="protein sequence ID" value="CAH0726940.1"/>
    <property type="molecule type" value="Genomic_DNA"/>
</dbReference>
<evidence type="ECO:0000313" key="11">
    <source>
        <dbReference type="Proteomes" id="UP000838878"/>
    </source>
</evidence>
<evidence type="ECO:0000259" key="8">
    <source>
        <dbReference type="Pfam" id="PF00078"/>
    </source>
</evidence>
<dbReference type="PANTHER" id="PTHR37984:SF5">
    <property type="entry name" value="PROTEIN NYNRIN-LIKE"/>
    <property type="match status" value="1"/>
</dbReference>
<dbReference type="CDD" id="cd09274">
    <property type="entry name" value="RNase_HI_RT_Ty3"/>
    <property type="match status" value="1"/>
</dbReference>
<feature type="domain" description="Reverse transcriptase" evidence="8">
    <location>
        <begin position="514"/>
        <end position="617"/>
    </location>
</feature>
<keyword evidence="6" id="KW-0378">Hydrolase</keyword>
<evidence type="ECO:0000256" key="4">
    <source>
        <dbReference type="ARBA" id="ARBA00022722"/>
    </source>
</evidence>
<dbReference type="Gene3D" id="2.40.70.10">
    <property type="entry name" value="Acid Proteases"/>
    <property type="match status" value="1"/>
</dbReference>
<dbReference type="InterPro" id="IPR050951">
    <property type="entry name" value="Retrovirus_Pol_polyprotein"/>
</dbReference>
<dbReference type="Gene3D" id="3.30.70.270">
    <property type="match status" value="1"/>
</dbReference>
<evidence type="ECO:0000256" key="2">
    <source>
        <dbReference type="ARBA" id="ARBA00022679"/>
    </source>
</evidence>
<dbReference type="GO" id="GO:0003964">
    <property type="term" value="F:RNA-directed DNA polymerase activity"/>
    <property type="evidence" value="ECO:0007669"/>
    <property type="project" value="UniProtKB-KW"/>
</dbReference>
<sequence length="824" mass="93705">MDPQFLLKDEVEFELACRGFTKPGSLVSALKKILKKMMHAENLLQVSYEIKPPPSCLATPSIELGICSDKISNILCYISELQEKPDKQLYKRLVSRLVHIVNRLKFIAPIEEIDREKKKALLDKAIILLKDLEDKDDIEDGDNITPEMKEALQNSLGEDSKIILNVIAEDAPSSGNVPSTSKDNTVGEDFLLQKQHFGHKRVSFAQDELDIQTFPSPNNFNKLLNSTSADEGNYTRKLKLVPISQWGVQFSGDNSFSVNAFLERVDELKDARNATDDDLWRHAIDFFRDSGASRTVVNSEFADTLRRLGVSAHRLKSFSMATADGTNHSITKLYDVPVQFNNQFHIMSMLLMPNLSQPLILGKDFFDLFGISFKFQDNASQRQRIHAISEETSAIICKEDLNKDEHERLTAIINEIRDNIGTGLGRTTILRHTIDTGTNKPIYQKQYNFSPVIKKQIERELDDMLSKDVVEPSHSPWCSPIVLVKKADGTNRLCLDSRQLNKVTKRDTYPLPRLEDSSKEKTAFAVPGRGLFHFKVMPFGLVNASQTQQRLMDMLFHVLDGKVWAYLDDIVVCSETFDEHLIILKQVMNILKNAGLTINVEKCKFARSSLRFLGYIVDKDGLRTDPDKVTAILNFPRPKNLTELKRFIGIASWYRRFVKNFSIVAAPLHNLTKGKKNKRFCWNDEAEKAFLKLKTLLTSTPVISCPDFTKPFVIQCDASTKGIGAVLCQIINKEERPIAYLSRKLNDREQLYSTSERELLSIVFAIEKFRPYIEGVSFTVITDHSALKMLHKMKDPHGRLARWAMKLQQFSFDVVHKPGLGLES</sequence>
<dbReference type="InterPro" id="IPR041373">
    <property type="entry name" value="RT_RNaseH"/>
</dbReference>
<dbReference type="InterPro" id="IPR021109">
    <property type="entry name" value="Peptidase_aspartic_dom_sf"/>
</dbReference>
<dbReference type="InterPro" id="IPR000477">
    <property type="entry name" value="RT_dom"/>
</dbReference>
<dbReference type="GO" id="GO:0004519">
    <property type="term" value="F:endonuclease activity"/>
    <property type="evidence" value="ECO:0007669"/>
    <property type="project" value="UniProtKB-KW"/>
</dbReference>
<dbReference type="InterPro" id="IPR043502">
    <property type="entry name" value="DNA/RNA_pol_sf"/>
</dbReference>
<evidence type="ECO:0000313" key="10">
    <source>
        <dbReference type="EMBL" id="CAH0726940.1"/>
    </source>
</evidence>
<keyword evidence="11" id="KW-1185">Reference proteome</keyword>
<evidence type="ECO:0000256" key="3">
    <source>
        <dbReference type="ARBA" id="ARBA00022695"/>
    </source>
</evidence>
<dbReference type="OrthoDB" id="425619at2759"/>
<dbReference type="GO" id="GO:0016787">
    <property type="term" value="F:hydrolase activity"/>
    <property type="evidence" value="ECO:0007669"/>
    <property type="project" value="UniProtKB-KW"/>
</dbReference>
<gene>
    <name evidence="10" type="ORF">BINO364_LOCUS12344</name>
</gene>
<keyword evidence="7" id="KW-0695">RNA-directed DNA polymerase</keyword>
<dbReference type="FunFam" id="3.10.20.370:FF:000001">
    <property type="entry name" value="Retrovirus-related Pol polyprotein from transposon 17.6-like protein"/>
    <property type="match status" value="1"/>
</dbReference>
<dbReference type="Gene3D" id="3.10.10.10">
    <property type="entry name" value="HIV Type 1 Reverse Transcriptase, subunit A, domain 1"/>
    <property type="match status" value="1"/>
</dbReference>
<dbReference type="FunFam" id="3.30.70.270:FF:000003">
    <property type="entry name" value="Transposon Ty3-G Gag-Pol polyprotein"/>
    <property type="match status" value="1"/>
</dbReference>
<dbReference type="InterPro" id="IPR043128">
    <property type="entry name" value="Rev_trsase/Diguanyl_cyclase"/>
</dbReference>
<dbReference type="EC" id="2.7.7.49" evidence="1"/>
<dbReference type="FunFam" id="3.30.70.270:FF:000020">
    <property type="entry name" value="Transposon Tf2-6 polyprotein-like Protein"/>
    <property type="match status" value="1"/>
</dbReference>
<proteinExistence type="predicted"/>
<name>A0A8J9VTH7_9NEOP</name>
<evidence type="ECO:0000256" key="6">
    <source>
        <dbReference type="ARBA" id="ARBA00022801"/>
    </source>
</evidence>
<keyword evidence="3" id="KW-0548">Nucleotidyltransferase</keyword>
<protein>
    <recommendedName>
        <fullName evidence="1">RNA-directed DNA polymerase</fullName>
        <ecNumber evidence="1">2.7.7.49</ecNumber>
    </recommendedName>
</protein>